<dbReference type="Pfam" id="PF13560">
    <property type="entry name" value="HTH_31"/>
    <property type="match status" value="1"/>
</dbReference>
<dbReference type="InterPro" id="IPR010982">
    <property type="entry name" value="Lambda_DNA-bd_dom_sf"/>
</dbReference>
<protein>
    <submittedName>
        <fullName evidence="3">Helix-turn-helix transcriptional regulator</fullName>
    </submittedName>
</protein>
<dbReference type="SMART" id="SM00530">
    <property type="entry name" value="HTH_XRE"/>
    <property type="match status" value="1"/>
</dbReference>
<dbReference type="RefSeq" id="WP_344283255.1">
    <property type="nucleotide sequence ID" value="NZ_BAAAKV010000072.1"/>
</dbReference>
<dbReference type="Pfam" id="PF17765">
    <property type="entry name" value="MLTR_LBD"/>
    <property type="match status" value="1"/>
</dbReference>
<dbReference type="PANTHER" id="PTHR35010:SF2">
    <property type="entry name" value="BLL4672 PROTEIN"/>
    <property type="match status" value="1"/>
</dbReference>
<accession>A0ABN1V4W1</accession>
<feature type="domain" description="HTH cro/C1-type" evidence="2">
    <location>
        <begin position="40"/>
        <end position="87"/>
    </location>
</feature>
<name>A0ABN1V4W1_9ACTN</name>
<dbReference type="CDD" id="cd00093">
    <property type="entry name" value="HTH_XRE"/>
    <property type="match status" value="1"/>
</dbReference>
<evidence type="ECO:0000313" key="3">
    <source>
        <dbReference type="EMBL" id="GAA1194181.1"/>
    </source>
</evidence>
<feature type="region of interest" description="Disordered" evidence="1">
    <location>
        <begin position="299"/>
        <end position="319"/>
    </location>
</feature>
<dbReference type="InterPro" id="IPR041413">
    <property type="entry name" value="MLTR_LBD"/>
</dbReference>
<evidence type="ECO:0000256" key="1">
    <source>
        <dbReference type="SAM" id="MobiDB-lite"/>
    </source>
</evidence>
<reference evidence="3 4" key="1">
    <citation type="journal article" date="2019" name="Int. J. Syst. Evol. Microbiol.">
        <title>The Global Catalogue of Microorganisms (GCM) 10K type strain sequencing project: providing services to taxonomists for standard genome sequencing and annotation.</title>
        <authorList>
            <consortium name="The Broad Institute Genomics Platform"/>
            <consortium name="The Broad Institute Genome Sequencing Center for Infectious Disease"/>
            <person name="Wu L."/>
            <person name="Ma J."/>
        </authorList>
    </citation>
    <scope>NUCLEOTIDE SEQUENCE [LARGE SCALE GENOMIC DNA]</scope>
    <source>
        <strain evidence="3 4">JCM 12696</strain>
    </source>
</reference>
<dbReference type="InterPro" id="IPR001387">
    <property type="entry name" value="Cro/C1-type_HTH"/>
</dbReference>
<dbReference type="PROSITE" id="PS50943">
    <property type="entry name" value="HTH_CROC1"/>
    <property type="match status" value="1"/>
</dbReference>
<evidence type="ECO:0000259" key="2">
    <source>
        <dbReference type="PROSITE" id="PS50943"/>
    </source>
</evidence>
<sequence>MNETTRGSSPLGEFLATHRARLKPADVGLPDYGERRRVPGLRREELAQLAGVSVAYYIRLEQGLSSNASPQVLDALATALGLDDSERRHLHTLSGDGRRRTRRRRLPAERITPAVRQLMDSFGDAPVVVAGRRSDVLAWNRTGHALFAGHLAPDSPDRAAERPNTARLVFLDPHTRDLYVDWSKKARDVVGKLRLAAGEYPDDPHLAALIGELTMRSPEFAALWSEHRVRAWDVAEYRMFHPLVGEMDVLQHSLPMPRRPGIRLVVTTAPPGSASQSALRLLAQAVHTAEDAATLRVDDGGCPIRPRTPLSGPAAVRSR</sequence>
<dbReference type="SUPFAM" id="SSF47413">
    <property type="entry name" value="lambda repressor-like DNA-binding domains"/>
    <property type="match status" value="1"/>
</dbReference>
<dbReference type="Gene3D" id="1.10.260.40">
    <property type="entry name" value="lambda repressor-like DNA-binding domains"/>
    <property type="match status" value="1"/>
</dbReference>
<proteinExistence type="predicted"/>
<dbReference type="EMBL" id="BAAAKV010000072">
    <property type="protein sequence ID" value="GAA1194181.1"/>
    <property type="molecule type" value="Genomic_DNA"/>
</dbReference>
<dbReference type="Proteomes" id="UP001501371">
    <property type="component" value="Unassembled WGS sequence"/>
</dbReference>
<dbReference type="Gene3D" id="3.30.450.180">
    <property type="match status" value="1"/>
</dbReference>
<keyword evidence="4" id="KW-1185">Reference proteome</keyword>
<evidence type="ECO:0000313" key="4">
    <source>
        <dbReference type="Proteomes" id="UP001501371"/>
    </source>
</evidence>
<gene>
    <name evidence="3" type="ORF">GCM10009654_59150</name>
</gene>
<dbReference type="PANTHER" id="PTHR35010">
    <property type="entry name" value="BLL4672 PROTEIN-RELATED"/>
    <property type="match status" value="1"/>
</dbReference>
<comment type="caution">
    <text evidence="3">The sequence shown here is derived from an EMBL/GenBank/DDBJ whole genome shotgun (WGS) entry which is preliminary data.</text>
</comment>
<organism evidence="3 4">
    <name type="scientific">Streptomyces hebeiensis</name>
    <dbReference type="NCBI Taxonomy" id="229486"/>
    <lineage>
        <taxon>Bacteria</taxon>
        <taxon>Bacillati</taxon>
        <taxon>Actinomycetota</taxon>
        <taxon>Actinomycetes</taxon>
        <taxon>Kitasatosporales</taxon>
        <taxon>Streptomycetaceae</taxon>
        <taxon>Streptomyces</taxon>
    </lineage>
</organism>